<dbReference type="WBParaSite" id="SRAE_1000137900.1">
    <property type="protein sequence ID" value="SRAE_1000137900.1"/>
    <property type="gene ID" value="WBGene00257984"/>
</dbReference>
<dbReference type="GeneID" id="36375479"/>
<evidence type="ECO:0000313" key="3">
    <source>
        <dbReference type="Proteomes" id="UP000035682"/>
    </source>
</evidence>
<evidence type="ECO:0000313" key="4">
    <source>
        <dbReference type="WBParaSite" id="SRAE_1000137900.1"/>
    </source>
</evidence>
<evidence type="ECO:0000256" key="1">
    <source>
        <dbReference type="SAM" id="SignalP"/>
    </source>
</evidence>
<protein>
    <submittedName>
        <fullName evidence="2 4">Uncharacterized protein</fullName>
    </submittedName>
</protein>
<dbReference type="Proteomes" id="UP000035682">
    <property type="component" value="Unplaced"/>
</dbReference>
<name>A0A090L6I2_STRRB</name>
<reference evidence="2 3" key="1">
    <citation type="submission" date="2014-09" db="EMBL/GenBank/DDBJ databases">
        <authorList>
            <person name="Martin A.A."/>
        </authorList>
    </citation>
    <scope>NUCLEOTIDE SEQUENCE</scope>
    <source>
        <strain evidence="3">ED321</strain>
        <strain evidence="2">ED321 Heterogonic</strain>
    </source>
</reference>
<dbReference type="WormBase" id="SRAE_1000137900">
    <property type="protein sequence ID" value="SRP00599"/>
    <property type="gene ID" value="WBGene00257984"/>
</dbReference>
<gene>
    <name evidence="2 4 5" type="ORF">SRAE_1000137900</name>
</gene>
<keyword evidence="1" id="KW-0732">Signal</keyword>
<feature type="signal peptide" evidence="1">
    <location>
        <begin position="1"/>
        <end position="18"/>
    </location>
</feature>
<feature type="chain" id="PRO_5015030558" evidence="1">
    <location>
        <begin position="19"/>
        <end position="390"/>
    </location>
</feature>
<dbReference type="CTD" id="36375479"/>
<evidence type="ECO:0000313" key="2">
    <source>
        <dbReference type="EMBL" id="CEF63114.1"/>
    </source>
</evidence>
<keyword evidence="3" id="KW-1185">Reference proteome</keyword>
<accession>A0A090L6I2</accession>
<dbReference type="AlphaFoldDB" id="A0A090L6I2"/>
<evidence type="ECO:0000313" key="5">
    <source>
        <dbReference type="WormBase" id="SRAE_1000137900"/>
    </source>
</evidence>
<reference evidence="4" key="2">
    <citation type="submission" date="2020-12" db="UniProtKB">
        <authorList>
            <consortium name="WormBaseParasite"/>
        </authorList>
    </citation>
    <scope>IDENTIFICATION</scope>
</reference>
<proteinExistence type="predicted"/>
<sequence>MNLYKILLFLLIIETILCCESWFRRRHKNRRQHVMKHRMLHGNRKKGMINLSKLPKPKHIRRKEKNSKKIKFIDISTKTWQVKNNMKSSHKKNSRKPIAVTKKNKKFKVNNLQKLNKRRVKAKCVEGNTFIQNIYNIFKWPKEHNIKKNGKKHINKKINKGIHKHNKGIINFPFEVTTNKTELIDNSTMNPNLICIDGSNCSNNSECGNNGSCYNGKCRCLCREFSSCISNDDCPGKNSKCFSKCIGKNGTTIDCGTNHNKTSKYNDAEDEGYCSIGSQCLSGICIGGGRRKILDGVVFYEAISCSITSEDISCKGIGDEICTTENDLIFRHTNQSLIGTKEDISTIDKYHKKLDINFPACYSDNGNFVKCGEDVENSCIEGAYCGYCKC</sequence>
<dbReference type="EMBL" id="LN609528">
    <property type="protein sequence ID" value="CEF63114.1"/>
    <property type="molecule type" value="Genomic_DNA"/>
</dbReference>
<dbReference type="OrthoDB" id="10470522at2759"/>
<dbReference type="RefSeq" id="XP_024502316.1">
    <property type="nucleotide sequence ID" value="XM_024648326.1"/>
</dbReference>
<organism evidence="2">
    <name type="scientific">Strongyloides ratti</name>
    <name type="common">Parasitic roundworm</name>
    <dbReference type="NCBI Taxonomy" id="34506"/>
    <lineage>
        <taxon>Eukaryota</taxon>
        <taxon>Metazoa</taxon>
        <taxon>Ecdysozoa</taxon>
        <taxon>Nematoda</taxon>
        <taxon>Chromadorea</taxon>
        <taxon>Rhabditida</taxon>
        <taxon>Tylenchina</taxon>
        <taxon>Panagrolaimomorpha</taxon>
        <taxon>Strongyloidoidea</taxon>
        <taxon>Strongyloididae</taxon>
        <taxon>Strongyloides</taxon>
    </lineage>
</organism>